<protein>
    <submittedName>
        <fullName evidence="1">Uncharacterized protein</fullName>
    </submittedName>
</protein>
<evidence type="ECO:0000313" key="2">
    <source>
        <dbReference type="Proteomes" id="UP000077266"/>
    </source>
</evidence>
<name>A0A165GZA7_EXIGL</name>
<dbReference type="InParanoid" id="A0A165GZA7"/>
<keyword evidence="2" id="KW-1185">Reference proteome</keyword>
<sequence length="197" mass="21615">MTSKLQRPAVLVCSHDAGIMKAEVEDSSQQRVNSSTIAIASEGNNVGARMDMLSFLRAIATSRRIALFVAQAKPQSLRTRTPASIARCASTSYAYEAVKDVSADAKAHGVYGEHARFVEKQEMEGADKPSFSYGITRPTPTIRRALARPRRLARQGTVPLRTPIQHQDDTVWRLCVQARVATSWGHYNVSLSILAFG</sequence>
<evidence type="ECO:0000313" key="1">
    <source>
        <dbReference type="EMBL" id="KZV91220.1"/>
    </source>
</evidence>
<proteinExistence type="predicted"/>
<dbReference type="Proteomes" id="UP000077266">
    <property type="component" value="Unassembled WGS sequence"/>
</dbReference>
<dbReference type="EMBL" id="KV426032">
    <property type="protein sequence ID" value="KZV91220.1"/>
    <property type="molecule type" value="Genomic_DNA"/>
</dbReference>
<dbReference type="AlphaFoldDB" id="A0A165GZA7"/>
<accession>A0A165GZA7</accession>
<organism evidence="1 2">
    <name type="scientific">Exidia glandulosa HHB12029</name>
    <dbReference type="NCBI Taxonomy" id="1314781"/>
    <lineage>
        <taxon>Eukaryota</taxon>
        <taxon>Fungi</taxon>
        <taxon>Dikarya</taxon>
        <taxon>Basidiomycota</taxon>
        <taxon>Agaricomycotina</taxon>
        <taxon>Agaricomycetes</taxon>
        <taxon>Auriculariales</taxon>
        <taxon>Exidiaceae</taxon>
        <taxon>Exidia</taxon>
    </lineage>
</organism>
<gene>
    <name evidence="1" type="ORF">EXIGLDRAFT_837261</name>
</gene>
<reference evidence="1 2" key="1">
    <citation type="journal article" date="2016" name="Mol. Biol. Evol.">
        <title>Comparative Genomics of Early-Diverging Mushroom-Forming Fungi Provides Insights into the Origins of Lignocellulose Decay Capabilities.</title>
        <authorList>
            <person name="Nagy L.G."/>
            <person name="Riley R."/>
            <person name="Tritt A."/>
            <person name="Adam C."/>
            <person name="Daum C."/>
            <person name="Floudas D."/>
            <person name="Sun H."/>
            <person name="Yadav J.S."/>
            <person name="Pangilinan J."/>
            <person name="Larsson K.H."/>
            <person name="Matsuura K."/>
            <person name="Barry K."/>
            <person name="Labutti K."/>
            <person name="Kuo R."/>
            <person name="Ohm R.A."/>
            <person name="Bhattacharya S.S."/>
            <person name="Shirouzu T."/>
            <person name="Yoshinaga Y."/>
            <person name="Martin F.M."/>
            <person name="Grigoriev I.V."/>
            <person name="Hibbett D.S."/>
        </authorList>
    </citation>
    <scope>NUCLEOTIDE SEQUENCE [LARGE SCALE GENOMIC DNA]</scope>
    <source>
        <strain evidence="1 2">HHB12029</strain>
    </source>
</reference>